<comment type="caution">
    <text evidence="1">The sequence shown here is derived from an EMBL/GenBank/DDBJ whole genome shotgun (WGS) entry which is preliminary data.</text>
</comment>
<dbReference type="InterPro" id="IPR034660">
    <property type="entry name" value="DinB/YfiT-like"/>
</dbReference>
<gene>
    <name evidence="1" type="ORF">HNR07_001524</name>
</gene>
<evidence type="ECO:0000313" key="2">
    <source>
        <dbReference type="Proteomes" id="UP000579647"/>
    </source>
</evidence>
<proteinExistence type="predicted"/>
<accession>A0A840WF94</accession>
<evidence type="ECO:0000313" key="1">
    <source>
        <dbReference type="EMBL" id="MBB5490387.1"/>
    </source>
</evidence>
<dbReference type="InterPro" id="IPR007061">
    <property type="entry name" value="MST-like"/>
</dbReference>
<protein>
    <submittedName>
        <fullName evidence="1">Putative damage-inducible protein DinB</fullName>
    </submittedName>
</protein>
<dbReference type="Gene3D" id="1.20.120.450">
    <property type="entry name" value="dinb family like domain"/>
    <property type="match status" value="1"/>
</dbReference>
<dbReference type="EMBL" id="JACHDO010000001">
    <property type="protein sequence ID" value="MBB5490387.1"/>
    <property type="molecule type" value="Genomic_DNA"/>
</dbReference>
<dbReference type="AlphaFoldDB" id="A0A840WF94"/>
<dbReference type="Pfam" id="PF04978">
    <property type="entry name" value="MST"/>
    <property type="match status" value="1"/>
</dbReference>
<name>A0A840WF94_9ACTN</name>
<dbReference type="SUPFAM" id="SSF109854">
    <property type="entry name" value="DinB/YfiT-like putative metalloenzymes"/>
    <property type="match status" value="1"/>
</dbReference>
<reference evidence="1 2" key="1">
    <citation type="submission" date="2020-08" db="EMBL/GenBank/DDBJ databases">
        <title>Sequencing the genomes of 1000 actinobacteria strains.</title>
        <authorList>
            <person name="Klenk H.-P."/>
        </authorList>
    </citation>
    <scope>NUCLEOTIDE SEQUENCE [LARGE SCALE GENOMIC DNA]</scope>
    <source>
        <strain evidence="1 2">DSM 44598</strain>
    </source>
</reference>
<sequence length="174" mass="19977">MSEPHNDSDPRVNPPFIADERAMLDNWLDWHRQTLAVKCQGLSDEQLRERSAPPSTLSLLGLVRHMAYVEHMWFRVILQGQEYSSPIKADHEPDGDFLHADTASVEEAFALWRSEIEHARQVSAGLELDAVGKRQRHGQDCSHRWVLVHMIEEYARHNGHADLLRERIDGVTGE</sequence>
<dbReference type="Proteomes" id="UP000579647">
    <property type="component" value="Unassembled WGS sequence"/>
</dbReference>
<keyword evidence="2" id="KW-1185">Reference proteome</keyword>
<dbReference type="RefSeq" id="WP_246420181.1">
    <property type="nucleotide sequence ID" value="NZ_BAAAKM010000135.1"/>
</dbReference>
<organism evidence="1 2">
    <name type="scientific">Nocardiopsis metallicus</name>
    <dbReference type="NCBI Taxonomy" id="179819"/>
    <lineage>
        <taxon>Bacteria</taxon>
        <taxon>Bacillati</taxon>
        <taxon>Actinomycetota</taxon>
        <taxon>Actinomycetes</taxon>
        <taxon>Streptosporangiales</taxon>
        <taxon>Nocardiopsidaceae</taxon>
        <taxon>Nocardiopsis</taxon>
    </lineage>
</organism>